<evidence type="ECO:0000256" key="3">
    <source>
        <dbReference type="ARBA" id="ARBA00023002"/>
    </source>
</evidence>
<reference evidence="5 6" key="1">
    <citation type="journal article" date="2015" name="Sci. Rep.">
        <title>Chromosome-level genome map provides insights into diverse defense mechanisms in the medicinal fungus Ganoderma sinense.</title>
        <authorList>
            <person name="Zhu Y."/>
            <person name="Xu J."/>
            <person name="Sun C."/>
            <person name="Zhou S."/>
            <person name="Xu H."/>
            <person name="Nelson D.R."/>
            <person name="Qian J."/>
            <person name="Song J."/>
            <person name="Luo H."/>
            <person name="Xiang L."/>
            <person name="Li Y."/>
            <person name="Xu Z."/>
            <person name="Ji A."/>
            <person name="Wang L."/>
            <person name="Lu S."/>
            <person name="Hayward A."/>
            <person name="Sun W."/>
            <person name="Li X."/>
            <person name="Schwartz D.C."/>
            <person name="Wang Y."/>
            <person name="Chen S."/>
        </authorList>
    </citation>
    <scope>NUCLEOTIDE SEQUENCE [LARGE SCALE GENOMIC DNA]</scope>
    <source>
        <strain evidence="5 6">ZZ0214-1</strain>
    </source>
</reference>
<dbReference type="SUPFAM" id="SSF51735">
    <property type="entry name" value="NAD(P)-binding Rossmann-fold domains"/>
    <property type="match status" value="1"/>
</dbReference>
<evidence type="ECO:0000313" key="5">
    <source>
        <dbReference type="EMBL" id="PIL33191.1"/>
    </source>
</evidence>
<dbReference type="InterPro" id="IPR020904">
    <property type="entry name" value="Sc_DH/Rdtase_CS"/>
</dbReference>
<dbReference type="InterPro" id="IPR002347">
    <property type="entry name" value="SDR_fam"/>
</dbReference>
<dbReference type="AlphaFoldDB" id="A0A2G8SHG7"/>
<protein>
    <submittedName>
        <fullName evidence="5">Uncharacterized protein</fullName>
    </submittedName>
</protein>
<dbReference type="EMBL" id="AYKW01000008">
    <property type="protein sequence ID" value="PIL33191.1"/>
    <property type="molecule type" value="Genomic_DNA"/>
</dbReference>
<sequence>MSNFDNNRVWFITGSNQGLGRALLEAILAAGERAVATARKPETLSELTAQYTPAQLLVVSLDVTNEEQIKAAFKATKEHFRRLDVVVNNAGYGIQGEIEATPEVEARRIVETLFWGAVHVTKEAIPLLRDLNPPGHGGRILNITSVGGYVANTTLAYYCAGKFALEGFTEALSKELVPAWNIRAVIIQPGGFRTEWAGSSMVTFPLPPAYDRPDAPSVKFRALLGHSHAMGDPRKAALALMQVAAMPDPPLRVQLGTDAALLVRGQALRTARDTERWEELAHSTNADGVDRDGMIAVIMAGTGAGKA</sequence>
<gene>
    <name evidence="5" type="ORF">GSI_04641</name>
</gene>
<dbReference type="InterPro" id="IPR036291">
    <property type="entry name" value="NAD(P)-bd_dom_sf"/>
</dbReference>
<dbReference type="CDD" id="cd05374">
    <property type="entry name" value="17beta-HSD-like_SDR_c"/>
    <property type="match status" value="1"/>
</dbReference>
<dbReference type="InterPro" id="IPR051911">
    <property type="entry name" value="SDR_oxidoreductase"/>
</dbReference>
<dbReference type="GO" id="GO:0016491">
    <property type="term" value="F:oxidoreductase activity"/>
    <property type="evidence" value="ECO:0007669"/>
    <property type="project" value="UniProtKB-KW"/>
</dbReference>
<proteinExistence type="inferred from homology"/>
<accession>A0A2G8SHG7</accession>
<dbReference type="OrthoDB" id="1274115at2759"/>
<keyword evidence="3" id="KW-0560">Oxidoreductase</keyword>
<dbReference type="PANTHER" id="PTHR43976:SF16">
    <property type="entry name" value="SHORT-CHAIN DEHYDROGENASE_REDUCTASE FAMILY PROTEIN"/>
    <property type="match status" value="1"/>
</dbReference>
<dbReference type="STRING" id="1077348.A0A2G8SHG7"/>
<dbReference type="PROSITE" id="PS00061">
    <property type="entry name" value="ADH_SHORT"/>
    <property type="match status" value="1"/>
</dbReference>
<organism evidence="5 6">
    <name type="scientific">Ganoderma sinense ZZ0214-1</name>
    <dbReference type="NCBI Taxonomy" id="1077348"/>
    <lineage>
        <taxon>Eukaryota</taxon>
        <taxon>Fungi</taxon>
        <taxon>Dikarya</taxon>
        <taxon>Basidiomycota</taxon>
        <taxon>Agaricomycotina</taxon>
        <taxon>Agaricomycetes</taxon>
        <taxon>Polyporales</taxon>
        <taxon>Polyporaceae</taxon>
        <taxon>Ganoderma</taxon>
    </lineage>
</organism>
<comment type="caution">
    <text evidence="5">The sequence shown here is derived from an EMBL/GenBank/DDBJ whole genome shotgun (WGS) entry which is preliminary data.</text>
</comment>
<name>A0A2G8SHG7_9APHY</name>
<dbReference type="PANTHER" id="PTHR43976">
    <property type="entry name" value="SHORT CHAIN DEHYDROGENASE"/>
    <property type="match status" value="1"/>
</dbReference>
<dbReference type="PRINTS" id="PR00080">
    <property type="entry name" value="SDRFAMILY"/>
</dbReference>
<evidence type="ECO:0000256" key="1">
    <source>
        <dbReference type="ARBA" id="ARBA00006484"/>
    </source>
</evidence>
<dbReference type="Gene3D" id="3.40.50.720">
    <property type="entry name" value="NAD(P)-binding Rossmann-like Domain"/>
    <property type="match status" value="1"/>
</dbReference>
<keyword evidence="6" id="KW-1185">Reference proteome</keyword>
<comment type="similarity">
    <text evidence="1 4">Belongs to the short-chain dehydrogenases/reductases (SDR) family.</text>
</comment>
<dbReference type="PRINTS" id="PR00081">
    <property type="entry name" value="GDHRDH"/>
</dbReference>
<evidence type="ECO:0000256" key="2">
    <source>
        <dbReference type="ARBA" id="ARBA00022857"/>
    </source>
</evidence>
<keyword evidence="2" id="KW-0521">NADP</keyword>
<dbReference type="Proteomes" id="UP000230002">
    <property type="component" value="Unassembled WGS sequence"/>
</dbReference>
<evidence type="ECO:0000256" key="4">
    <source>
        <dbReference type="RuleBase" id="RU000363"/>
    </source>
</evidence>
<dbReference type="Pfam" id="PF00106">
    <property type="entry name" value="adh_short"/>
    <property type="match status" value="1"/>
</dbReference>
<evidence type="ECO:0000313" key="6">
    <source>
        <dbReference type="Proteomes" id="UP000230002"/>
    </source>
</evidence>